<reference evidence="2 3" key="1">
    <citation type="submission" date="2019-08" db="EMBL/GenBank/DDBJ databases">
        <authorList>
            <person name="Wang G."/>
            <person name="Xu Z."/>
        </authorList>
    </citation>
    <scope>NUCLEOTIDE SEQUENCE [LARGE SCALE GENOMIC DNA]</scope>
    <source>
        <strain evidence="2 3">ZX</strain>
    </source>
</reference>
<accession>A0A5D9CBQ0</accession>
<gene>
    <name evidence="2" type="ORF">FYJ91_07845</name>
</gene>
<evidence type="ECO:0000313" key="3">
    <source>
        <dbReference type="Proteomes" id="UP000322077"/>
    </source>
</evidence>
<dbReference type="EMBL" id="VTOU01000002">
    <property type="protein sequence ID" value="TZG27495.1"/>
    <property type="molecule type" value="Genomic_DNA"/>
</dbReference>
<protein>
    <submittedName>
        <fullName evidence="2">Uncharacterized protein</fullName>
    </submittedName>
</protein>
<evidence type="ECO:0000256" key="1">
    <source>
        <dbReference type="SAM" id="MobiDB-lite"/>
    </source>
</evidence>
<dbReference type="Proteomes" id="UP000322077">
    <property type="component" value="Unassembled WGS sequence"/>
</dbReference>
<evidence type="ECO:0000313" key="2">
    <source>
        <dbReference type="EMBL" id="TZG27495.1"/>
    </source>
</evidence>
<comment type="caution">
    <text evidence="2">The sequence shown here is derived from an EMBL/GenBank/DDBJ whole genome shotgun (WGS) entry which is preliminary data.</text>
</comment>
<sequence>MRRRTASRCKETEMPQPAQARPVFSTEDFALLKEAVAHYARTIQDKPESSKFTNLYHRLGRLG</sequence>
<dbReference type="AlphaFoldDB" id="A0A5D9CBQ0"/>
<feature type="region of interest" description="Disordered" evidence="1">
    <location>
        <begin position="1"/>
        <end position="22"/>
    </location>
</feature>
<keyword evidence="3" id="KW-1185">Reference proteome</keyword>
<proteinExistence type="predicted"/>
<organism evidence="2 3">
    <name type="scientific">Sphingomonas montanisoli</name>
    <dbReference type="NCBI Taxonomy" id="2606412"/>
    <lineage>
        <taxon>Bacteria</taxon>
        <taxon>Pseudomonadati</taxon>
        <taxon>Pseudomonadota</taxon>
        <taxon>Alphaproteobacteria</taxon>
        <taxon>Sphingomonadales</taxon>
        <taxon>Sphingomonadaceae</taxon>
        <taxon>Sphingomonas</taxon>
    </lineage>
</organism>
<name>A0A5D9CBQ0_9SPHN</name>